<dbReference type="Pfam" id="PF01380">
    <property type="entry name" value="SIS"/>
    <property type="match status" value="1"/>
</dbReference>
<dbReference type="PROSITE" id="PS51464">
    <property type="entry name" value="SIS"/>
    <property type="match status" value="1"/>
</dbReference>
<dbReference type="PROSITE" id="PS51071">
    <property type="entry name" value="HTH_RPIR"/>
    <property type="match status" value="1"/>
</dbReference>
<reference evidence="6 7" key="1">
    <citation type="submission" date="2019-12" db="EMBL/GenBank/DDBJ databases">
        <authorList>
            <person name="Yang R."/>
        </authorList>
    </citation>
    <scope>NUCLEOTIDE SEQUENCE [LARGE SCALE GENOMIC DNA]</scope>
    <source>
        <strain evidence="6 7">DONG20-135</strain>
    </source>
</reference>
<evidence type="ECO:0000256" key="2">
    <source>
        <dbReference type="ARBA" id="ARBA00023125"/>
    </source>
</evidence>
<dbReference type="AlphaFoldDB" id="A0A6N8U8Y8"/>
<dbReference type="PANTHER" id="PTHR30514:SF1">
    <property type="entry name" value="HTH-TYPE TRANSCRIPTIONAL REGULATOR HEXR-RELATED"/>
    <property type="match status" value="1"/>
</dbReference>
<name>A0A6N8U8Y8_9FIRM</name>
<evidence type="ECO:0000259" key="4">
    <source>
        <dbReference type="PROSITE" id="PS51071"/>
    </source>
</evidence>
<feature type="domain" description="SIS" evidence="5">
    <location>
        <begin position="114"/>
        <end position="254"/>
    </location>
</feature>
<evidence type="ECO:0000313" key="7">
    <source>
        <dbReference type="Proteomes" id="UP000434036"/>
    </source>
</evidence>
<evidence type="ECO:0000256" key="3">
    <source>
        <dbReference type="ARBA" id="ARBA00023163"/>
    </source>
</evidence>
<dbReference type="RefSeq" id="WP_160625730.1">
    <property type="nucleotide sequence ID" value="NZ_WUUQ01000006.1"/>
</dbReference>
<accession>A0A6N8U8Y8</accession>
<dbReference type="CDD" id="cd05013">
    <property type="entry name" value="SIS_RpiR"/>
    <property type="match status" value="1"/>
</dbReference>
<gene>
    <name evidence="6" type="ORF">GSF08_10490</name>
</gene>
<dbReference type="Gene3D" id="3.40.50.10490">
    <property type="entry name" value="Glucose-6-phosphate isomerase like protein, domain 1"/>
    <property type="match status" value="1"/>
</dbReference>
<dbReference type="SUPFAM" id="SSF53697">
    <property type="entry name" value="SIS domain"/>
    <property type="match status" value="1"/>
</dbReference>
<dbReference type="SUPFAM" id="SSF46689">
    <property type="entry name" value="Homeodomain-like"/>
    <property type="match status" value="1"/>
</dbReference>
<dbReference type="InterPro" id="IPR046348">
    <property type="entry name" value="SIS_dom_sf"/>
</dbReference>
<dbReference type="InterPro" id="IPR047640">
    <property type="entry name" value="RpiR-like"/>
</dbReference>
<dbReference type="GO" id="GO:0003677">
    <property type="term" value="F:DNA binding"/>
    <property type="evidence" value="ECO:0007669"/>
    <property type="project" value="UniProtKB-KW"/>
</dbReference>
<dbReference type="InterPro" id="IPR000281">
    <property type="entry name" value="HTH_RpiR"/>
</dbReference>
<dbReference type="InterPro" id="IPR035472">
    <property type="entry name" value="RpiR-like_SIS"/>
</dbReference>
<dbReference type="GO" id="GO:0097367">
    <property type="term" value="F:carbohydrate derivative binding"/>
    <property type="evidence" value="ECO:0007669"/>
    <property type="project" value="InterPro"/>
</dbReference>
<keyword evidence="3" id="KW-0804">Transcription</keyword>
<dbReference type="InterPro" id="IPR009057">
    <property type="entry name" value="Homeodomain-like_sf"/>
</dbReference>
<dbReference type="GO" id="GO:1901135">
    <property type="term" value="P:carbohydrate derivative metabolic process"/>
    <property type="evidence" value="ECO:0007669"/>
    <property type="project" value="InterPro"/>
</dbReference>
<evidence type="ECO:0000313" key="6">
    <source>
        <dbReference type="EMBL" id="MXQ74351.1"/>
    </source>
</evidence>
<sequence length="273" mass="30464">MKTKSVIADYYPNLTKTEKKIADFIMKDFDNQFSTMTLSELSNHLSLGEASIVRFCQKIQFKGFQDLKFALALDDAQEQNAFDQDNYMDCVASNMMNAIHETRGMVNAEELSRAITLIHDSDYTYFFGVGSSAFVAEMAEERFLRIGKRTKCIKESHIQCAQASICNEHDVIVAISLSGATSDLLMALRIARTNGCRMIAITNHELSPIAQLSDMVLITCGKESPVTGGTLTAMTTQMYIVDLLCTGYSIRYPYESKTSEQKVSSAINEKLNQ</sequence>
<keyword evidence="1" id="KW-0805">Transcription regulation</keyword>
<dbReference type="InterPro" id="IPR001347">
    <property type="entry name" value="SIS_dom"/>
</dbReference>
<feature type="domain" description="HTH rpiR-type" evidence="4">
    <location>
        <begin position="1"/>
        <end position="78"/>
    </location>
</feature>
<dbReference type="PANTHER" id="PTHR30514">
    <property type="entry name" value="GLUCOKINASE"/>
    <property type="match status" value="1"/>
</dbReference>
<dbReference type="EMBL" id="WUUQ01000006">
    <property type="protein sequence ID" value="MXQ74351.1"/>
    <property type="molecule type" value="Genomic_DNA"/>
</dbReference>
<dbReference type="Pfam" id="PF01418">
    <property type="entry name" value="HTH_6"/>
    <property type="match status" value="1"/>
</dbReference>
<dbReference type="GO" id="GO:0003700">
    <property type="term" value="F:DNA-binding transcription factor activity"/>
    <property type="evidence" value="ECO:0007669"/>
    <property type="project" value="InterPro"/>
</dbReference>
<reference evidence="6 7" key="2">
    <citation type="submission" date="2020-01" db="EMBL/GenBank/DDBJ databases">
        <title>Clostridiaceae sp. nov. isolated from the gut of human by culturomics.</title>
        <authorList>
            <person name="Chang Y."/>
        </authorList>
    </citation>
    <scope>NUCLEOTIDE SEQUENCE [LARGE SCALE GENOMIC DNA]</scope>
    <source>
        <strain evidence="6 7">DONG20-135</strain>
    </source>
</reference>
<organism evidence="6 7">
    <name type="scientific">Copranaerobaculum intestinale</name>
    <dbReference type="NCBI Taxonomy" id="2692629"/>
    <lineage>
        <taxon>Bacteria</taxon>
        <taxon>Bacillati</taxon>
        <taxon>Bacillota</taxon>
        <taxon>Erysipelotrichia</taxon>
        <taxon>Erysipelotrichales</taxon>
        <taxon>Erysipelotrichaceae</taxon>
        <taxon>Copranaerobaculum</taxon>
    </lineage>
</organism>
<protein>
    <submittedName>
        <fullName evidence="6">SIS domain-containing protein</fullName>
    </submittedName>
</protein>
<keyword evidence="2" id="KW-0238">DNA-binding</keyword>
<evidence type="ECO:0000256" key="1">
    <source>
        <dbReference type="ARBA" id="ARBA00023015"/>
    </source>
</evidence>
<dbReference type="Gene3D" id="1.10.10.10">
    <property type="entry name" value="Winged helix-like DNA-binding domain superfamily/Winged helix DNA-binding domain"/>
    <property type="match status" value="1"/>
</dbReference>
<dbReference type="Proteomes" id="UP000434036">
    <property type="component" value="Unassembled WGS sequence"/>
</dbReference>
<comment type="caution">
    <text evidence="6">The sequence shown here is derived from an EMBL/GenBank/DDBJ whole genome shotgun (WGS) entry which is preliminary data.</text>
</comment>
<proteinExistence type="predicted"/>
<keyword evidence="7" id="KW-1185">Reference proteome</keyword>
<dbReference type="InterPro" id="IPR036388">
    <property type="entry name" value="WH-like_DNA-bd_sf"/>
</dbReference>
<evidence type="ECO:0000259" key="5">
    <source>
        <dbReference type="PROSITE" id="PS51464"/>
    </source>
</evidence>